<dbReference type="Gene3D" id="1.10.3210.10">
    <property type="entry name" value="Hypothetical protein af1432"/>
    <property type="match status" value="1"/>
</dbReference>
<dbReference type="SUPFAM" id="SSF109604">
    <property type="entry name" value="HD-domain/PDEase-like"/>
    <property type="match status" value="1"/>
</dbReference>
<dbReference type="InterPro" id="IPR045865">
    <property type="entry name" value="ACT-like_dom_sf"/>
</dbReference>
<dbReference type="FunFam" id="1.10.3210.10:FF:000001">
    <property type="entry name" value="GTP pyrophosphokinase RelA"/>
    <property type="match status" value="1"/>
</dbReference>
<dbReference type="CDD" id="cd05399">
    <property type="entry name" value="NT_Rel-Spo_like"/>
    <property type="match status" value="1"/>
</dbReference>
<dbReference type="SMART" id="SM00954">
    <property type="entry name" value="RelA_SpoT"/>
    <property type="match status" value="1"/>
</dbReference>
<dbReference type="InterPro" id="IPR012675">
    <property type="entry name" value="Beta-grasp_dom_sf"/>
</dbReference>
<proteinExistence type="inferred from homology"/>
<accession>A0A6J6WPL8</accession>
<dbReference type="Pfam" id="PF02824">
    <property type="entry name" value="TGS"/>
    <property type="match status" value="1"/>
</dbReference>
<comment type="similarity">
    <text evidence="1">Belongs to the RelA/SpoT family.</text>
</comment>
<organism evidence="6">
    <name type="scientific">freshwater metagenome</name>
    <dbReference type="NCBI Taxonomy" id="449393"/>
    <lineage>
        <taxon>unclassified sequences</taxon>
        <taxon>metagenomes</taxon>
        <taxon>ecological metagenomes</taxon>
    </lineage>
</organism>
<dbReference type="Pfam" id="PF13328">
    <property type="entry name" value="HD_4"/>
    <property type="match status" value="1"/>
</dbReference>
<dbReference type="CDD" id="cd00077">
    <property type="entry name" value="HDc"/>
    <property type="match status" value="1"/>
</dbReference>
<dbReference type="InterPro" id="IPR012676">
    <property type="entry name" value="TGS-like"/>
</dbReference>
<dbReference type="AlphaFoldDB" id="A0A6J6WPL8"/>
<sequence>MVSVAQNPLQGEVLAPLLEPVLEAYLARFPGAETLMIERACALAMQAHKGQLRRTGEPYVTHPIAVAAIVAELGMDAKTIAAALLHDAVEDTAVTNEMVAEMFDDEVAAIVDGVTKLDSLNFATKQEQQAATIRKMFVAMARDLRVIMIKLADRLHNMRTLSVMPVEKQRLIAQETLDIYAPIAHRLGVQRVKSELEDLAFATLEPRQYAEIEQMVAARTPEREEYVQVVMTELVDKLQLFGIIAEVRGRHKHLWSIYEKMVVEGKEFDSIFDLIGLRVIVDEEKECWSTLGAIHALWRPLENRFKDYINSPKFNQYQSLHTTVLGPQAKEVEIQIRTREMHYRAENGVAAHWRYKENPTPNEIAWMQRMVEVEQGSDDSVSFLENLKLDLVTDEIYVYTPKGRIIAITKGSTPIDFAYAVHTEVGHRCIGAKVNNRLVPLETELKSADVVEIVTDKSDTASPSRDWLTIAASSRAKSKIRQWFQRERREDAMENGREELTSAIRRAGLPIATSISSDAMSRVIEQLNLDDLDAMLVAIGEHHLSAQSVTQRLERELTGGNDEQMPTSVSKVSKLRRDTRRSAGVYVEGLDDVMIHLARCCSPVPGDAIMGFVTQGRGVSVHRTDCSNAAALASRLGDRVIDVAWDGSTHGIYRATLKIHAFDRTRLLFDVSRVVAEYHLNIVASSSTTGTDRIVKMTFEVEFADPSHLSTLIVAIKNVDGVFEAFRDLPGRKGSS</sequence>
<dbReference type="InterPro" id="IPR043519">
    <property type="entry name" value="NT_sf"/>
</dbReference>
<dbReference type="PANTHER" id="PTHR21262">
    <property type="entry name" value="GUANOSINE-3',5'-BIS DIPHOSPHATE 3'-PYROPHOSPHOHYDROLASE"/>
    <property type="match status" value="1"/>
</dbReference>
<dbReference type="Pfam" id="PF19296">
    <property type="entry name" value="RelA_AH_RIS"/>
    <property type="match status" value="1"/>
</dbReference>
<gene>
    <name evidence="6" type="ORF">UFOPK2958_00792</name>
</gene>
<name>A0A6J6WPL8_9ZZZZ</name>
<dbReference type="InterPro" id="IPR006674">
    <property type="entry name" value="HD_domain"/>
</dbReference>
<feature type="domain" description="TGS" evidence="5">
    <location>
        <begin position="394"/>
        <end position="455"/>
    </location>
</feature>
<dbReference type="Pfam" id="PF04607">
    <property type="entry name" value="RelA_SpoT"/>
    <property type="match status" value="1"/>
</dbReference>
<dbReference type="EMBL" id="CAFAAB010000080">
    <property type="protein sequence ID" value="CAB4785184.1"/>
    <property type="molecule type" value="Genomic_DNA"/>
</dbReference>
<dbReference type="SMART" id="SM00471">
    <property type="entry name" value="HDc"/>
    <property type="match status" value="1"/>
</dbReference>
<dbReference type="InterPro" id="IPR003607">
    <property type="entry name" value="HD/PDEase_dom"/>
</dbReference>
<dbReference type="InterPro" id="IPR045600">
    <property type="entry name" value="RelA/SpoT_AH_RIS"/>
</dbReference>
<dbReference type="Pfam" id="PF13291">
    <property type="entry name" value="ACT_4"/>
    <property type="match status" value="1"/>
</dbReference>
<dbReference type="NCBIfam" id="TIGR00691">
    <property type="entry name" value="spoT_relA"/>
    <property type="match status" value="1"/>
</dbReference>
<dbReference type="InterPro" id="IPR004811">
    <property type="entry name" value="RelA/Spo_fam"/>
</dbReference>
<evidence type="ECO:0000259" key="4">
    <source>
        <dbReference type="PROSITE" id="PS51831"/>
    </source>
</evidence>
<evidence type="ECO:0000259" key="5">
    <source>
        <dbReference type="PROSITE" id="PS51880"/>
    </source>
</evidence>
<feature type="domain" description="ACT" evidence="3">
    <location>
        <begin position="656"/>
        <end position="730"/>
    </location>
</feature>
<dbReference type="InterPro" id="IPR007685">
    <property type="entry name" value="RelA_SpoT"/>
</dbReference>
<dbReference type="FunFam" id="3.10.20.30:FF:000002">
    <property type="entry name" value="GTP pyrophosphokinase (RelA/SpoT)"/>
    <property type="match status" value="1"/>
</dbReference>
<dbReference type="PROSITE" id="PS51671">
    <property type="entry name" value="ACT"/>
    <property type="match status" value="1"/>
</dbReference>
<feature type="domain" description="HD" evidence="4">
    <location>
        <begin position="59"/>
        <end position="158"/>
    </location>
</feature>
<dbReference type="Gene3D" id="3.10.20.30">
    <property type="match status" value="1"/>
</dbReference>
<dbReference type="GO" id="GO:0015969">
    <property type="term" value="P:guanosine tetraphosphate metabolic process"/>
    <property type="evidence" value="ECO:0007669"/>
    <property type="project" value="InterPro"/>
</dbReference>
<evidence type="ECO:0000256" key="2">
    <source>
        <dbReference type="ARBA" id="ARBA00025704"/>
    </source>
</evidence>
<dbReference type="InterPro" id="IPR002912">
    <property type="entry name" value="ACT_dom"/>
</dbReference>
<dbReference type="Gene3D" id="3.30.460.10">
    <property type="entry name" value="Beta Polymerase, domain 2"/>
    <property type="match status" value="1"/>
</dbReference>
<dbReference type="InterPro" id="IPR033655">
    <property type="entry name" value="TGS_RelA/SpoT"/>
</dbReference>
<protein>
    <submittedName>
        <fullName evidence="6">Unannotated protein</fullName>
    </submittedName>
</protein>
<dbReference type="SUPFAM" id="SSF55021">
    <property type="entry name" value="ACT-like"/>
    <property type="match status" value="1"/>
</dbReference>
<dbReference type="CDD" id="cd04876">
    <property type="entry name" value="ACT_RelA-SpoT"/>
    <property type="match status" value="1"/>
</dbReference>
<dbReference type="GO" id="GO:0005886">
    <property type="term" value="C:plasma membrane"/>
    <property type="evidence" value="ECO:0007669"/>
    <property type="project" value="TreeGrafter"/>
</dbReference>
<evidence type="ECO:0000313" key="6">
    <source>
        <dbReference type="EMBL" id="CAB4785184.1"/>
    </source>
</evidence>
<evidence type="ECO:0000259" key="3">
    <source>
        <dbReference type="PROSITE" id="PS51671"/>
    </source>
</evidence>
<dbReference type="SUPFAM" id="SSF81301">
    <property type="entry name" value="Nucleotidyltransferase"/>
    <property type="match status" value="1"/>
</dbReference>
<dbReference type="InterPro" id="IPR004095">
    <property type="entry name" value="TGS"/>
</dbReference>
<dbReference type="PROSITE" id="PS51880">
    <property type="entry name" value="TGS"/>
    <property type="match status" value="1"/>
</dbReference>
<evidence type="ECO:0000256" key="1">
    <source>
        <dbReference type="ARBA" id="ARBA00007476"/>
    </source>
</evidence>
<dbReference type="CDD" id="cd01668">
    <property type="entry name" value="TGS_RSH"/>
    <property type="match status" value="1"/>
</dbReference>
<dbReference type="SUPFAM" id="SSF81271">
    <property type="entry name" value="TGS-like"/>
    <property type="match status" value="1"/>
</dbReference>
<dbReference type="Gene3D" id="3.30.70.260">
    <property type="match status" value="1"/>
</dbReference>
<dbReference type="PROSITE" id="PS51831">
    <property type="entry name" value="HD"/>
    <property type="match status" value="1"/>
</dbReference>
<dbReference type="FunFam" id="3.30.460.10:FF:000001">
    <property type="entry name" value="GTP pyrophosphokinase RelA"/>
    <property type="match status" value="1"/>
</dbReference>
<dbReference type="PANTHER" id="PTHR21262:SF31">
    <property type="entry name" value="GTP PYROPHOSPHOKINASE"/>
    <property type="match status" value="1"/>
</dbReference>
<reference evidence="6" key="1">
    <citation type="submission" date="2020-05" db="EMBL/GenBank/DDBJ databases">
        <authorList>
            <person name="Chiriac C."/>
            <person name="Salcher M."/>
            <person name="Ghai R."/>
            <person name="Kavagutti S V."/>
        </authorList>
    </citation>
    <scope>NUCLEOTIDE SEQUENCE</scope>
</reference>
<comment type="pathway">
    <text evidence="2">Purine metabolism.</text>
</comment>